<evidence type="ECO:0000256" key="4">
    <source>
        <dbReference type="ARBA" id="ARBA00022771"/>
    </source>
</evidence>
<dbReference type="InterPro" id="IPR013087">
    <property type="entry name" value="Znf_C2H2_type"/>
</dbReference>
<reference evidence="13" key="2">
    <citation type="submission" date="2025-08" db="UniProtKB">
        <authorList>
            <consortium name="Ensembl"/>
        </authorList>
    </citation>
    <scope>IDENTIFICATION</scope>
</reference>
<proteinExistence type="predicted"/>
<dbReference type="Ensembl" id="ENSSORT00005035815.1">
    <property type="protein sequence ID" value="ENSSORP00005034888.1"/>
    <property type="gene ID" value="ENSSORG00005016439.1"/>
</dbReference>
<feature type="domain" description="C2H2-type" evidence="12">
    <location>
        <begin position="573"/>
        <end position="601"/>
    </location>
</feature>
<dbReference type="Proteomes" id="UP000472271">
    <property type="component" value="Chromosome 16"/>
</dbReference>
<evidence type="ECO:0000256" key="6">
    <source>
        <dbReference type="ARBA" id="ARBA00023015"/>
    </source>
</evidence>
<accession>A0A673B2X9</accession>
<evidence type="ECO:0000256" key="2">
    <source>
        <dbReference type="ARBA" id="ARBA00022723"/>
    </source>
</evidence>
<name>A0A673B2X9_9TELE</name>
<organism evidence="13 14">
    <name type="scientific">Sphaeramia orbicularis</name>
    <name type="common">orbiculate cardinalfish</name>
    <dbReference type="NCBI Taxonomy" id="375764"/>
    <lineage>
        <taxon>Eukaryota</taxon>
        <taxon>Metazoa</taxon>
        <taxon>Chordata</taxon>
        <taxon>Craniata</taxon>
        <taxon>Vertebrata</taxon>
        <taxon>Euteleostomi</taxon>
        <taxon>Actinopterygii</taxon>
        <taxon>Neopterygii</taxon>
        <taxon>Teleostei</taxon>
        <taxon>Neoteleostei</taxon>
        <taxon>Acanthomorphata</taxon>
        <taxon>Gobiaria</taxon>
        <taxon>Kurtiformes</taxon>
        <taxon>Apogonoidei</taxon>
        <taxon>Apogonidae</taxon>
        <taxon>Apogoninae</taxon>
        <taxon>Sphaeramia</taxon>
    </lineage>
</organism>
<dbReference type="AlphaFoldDB" id="A0A673B2X9"/>
<evidence type="ECO:0000256" key="7">
    <source>
        <dbReference type="ARBA" id="ARBA00023125"/>
    </source>
</evidence>
<dbReference type="SUPFAM" id="SSF57667">
    <property type="entry name" value="beta-beta-alpha zinc fingers"/>
    <property type="match status" value="6"/>
</dbReference>
<evidence type="ECO:0000259" key="12">
    <source>
        <dbReference type="PROSITE" id="PS50157"/>
    </source>
</evidence>
<evidence type="ECO:0000313" key="14">
    <source>
        <dbReference type="Proteomes" id="UP000472271"/>
    </source>
</evidence>
<evidence type="ECO:0000313" key="13">
    <source>
        <dbReference type="Ensembl" id="ENSSORP00005034888.1"/>
    </source>
</evidence>
<feature type="domain" description="C2H2-type" evidence="12">
    <location>
        <begin position="207"/>
        <end position="234"/>
    </location>
</feature>
<keyword evidence="3" id="KW-0677">Repeat</keyword>
<feature type="domain" description="C2H2-type" evidence="12">
    <location>
        <begin position="402"/>
        <end position="429"/>
    </location>
</feature>
<feature type="domain" description="C2H2-type" evidence="12">
    <location>
        <begin position="274"/>
        <end position="298"/>
    </location>
</feature>
<dbReference type="GO" id="GO:0000977">
    <property type="term" value="F:RNA polymerase II transcription regulatory region sequence-specific DNA binding"/>
    <property type="evidence" value="ECO:0007669"/>
    <property type="project" value="TreeGrafter"/>
</dbReference>
<dbReference type="GO" id="GO:0000981">
    <property type="term" value="F:DNA-binding transcription factor activity, RNA polymerase II-specific"/>
    <property type="evidence" value="ECO:0007669"/>
    <property type="project" value="TreeGrafter"/>
</dbReference>
<dbReference type="PROSITE" id="PS50157">
    <property type="entry name" value="ZINC_FINGER_C2H2_2"/>
    <property type="match status" value="8"/>
</dbReference>
<feature type="domain" description="C2H2-type" evidence="12">
    <location>
        <begin position="235"/>
        <end position="267"/>
    </location>
</feature>
<dbReference type="FunFam" id="3.30.160.60:FF:000646">
    <property type="entry name" value="Myeloid zinc finger 1"/>
    <property type="match status" value="1"/>
</dbReference>
<evidence type="ECO:0000256" key="3">
    <source>
        <dbReference type="ARBA" id="ARBA00022737"/>
    </source>
</evidence>
<dbReference type="Gene3D" id="3.30.160.60">
    <property type="entry name" value="Classic Zinc Finger"/>
    <property type="match status" value="8"/>
</dbReference>
<dbReference type="PROSITE" id="PS00028">
    <property type="entry name" value="ZINC_FINGER_C2H2_1"/>
    <property type="match status" value="8"/>
</dbReference>
<reference evidence="13" key="1">
    <citation type="submission" date="2019-06" db="EMBL/GenBank/DDBJ databases">
        <authorList>
            <consortium name="Wellcome Sanger Institute Data Sharing"/>
        </authorList>
    </citation>
    <scope>NUCLEOTIDE SEQUENCE [LARGE SCALE GENOMIC DNA]</scope>
</reference>
<feature type="compositionally biased region" description="Polar residues" evidence="11">
    <location>
        <begin position="609"/>
        <end position="622"/>
    </location>
</feature>
<protein>
    <recommendedName>
        <fullName evidence="12">C2H2-type domain-containing protein</fullName>
    </recommendedName>
</protein>
<keyword evidence="2" id="KW-0479">Metal-binding</keyword>
<dbReference type="SMART" id="SM00355">
    <property type="entry name" value="ZnF_C2H2"/>
    <property type="match status" value="11"/>
</dbReference>
<feature type="region of interest" description="Disordered" evidence="11">
    <location>
        <begin position="606"/>
        <end position="642"/>
    </location>
</feature>
<dbReference type="GO" id="GO:0008270">
    <property type="term" value="F:zinc ion binding"/>
    <property type="evidence" value="ECO:0007669"/>
    <property type="project" value="UniProtKB-KW"/>
</dbReference>
<feature type="domain" description="C2H2-type" evidence="12">
    <location>
        <begin position="430"/>
        <end position="459"/>
    </location>
</feature>
<feature type="domain" description="C2H2-type" evidence="12">
    <location>
        <begin position="117"/>
        <end position="144"/>
    </location>
</feature>
<reference evidence="13" key="3">
    <citation type="submission" date="2025-09" db="UniProtKB">
        <authorList>
            <consortium name="Ensembl"/>
        </authorList>
    </citation>
    <scope>IDENTIFICATION</scope>
</reference>
<dbReference type="GO" id="GO:0005634">
    <property type="term" value="C:nucleus"/>
    <property type="evidence" value="ECO:0007669"/>
    <property type="project" value="UniProtKB-SubCell"/>
</dbReference>
<evidence type="ECO:0000256" key="9">
    <source>
        <dbReference type="ARBA" id="ARBA00023242"/>
    </source>
</evidence>
<feature type="region of interest" description="Disordered" evidence="11">
    <location>
        <begin position="492"/>
        <end position="514"/>
    </location>
</feature>
<evidence type="ECO:0000256" key="1">
    <source>
        <dbReference type="ARBA" id="ARBA00004123"/>
    </source>
</evidence>
<comment type="subcellular location">
    <subcellularLocation>
        <location evidence="1">Nucleus</location>
    </subcellularLocation>
</comment>
<evidence type="ECO:0000256" key="11">
    <source>
        <dbReference type="SAM" id="MobiDB-lite"/>
    </source>
</evidence>
<dbReference type="InterPro" id="IPR036236">
    <property type="entry name" value="Znf_C2H2_sf"/>
</dbReference>
<keyword evidence="5" id="KW-0862">Zinc</keyword>
<keyword evidence="7" id="KW-0238">DNA-binding</keyword>
<sequence>MPTRTTNLATAPQLVHCGEKTKKRPYLCTICPRSFCKKIRLKNHLIAHKKNSLLLCTKCGQYFGSQKLGQHQKNCVQTSDNTVSSSAVGEVRARPSQTRLIVHKRPLQPNSTKMLNFKCTHCSQKFRFKSIYLRHLVSHTGLQPYPCMHCGHRYPSKSTCLQHEAFCDGVNKEELSKEKRDAATILPSMPTLEKVSQVSRGVGETEYKCKFCTKTFVKPRSLRRHILTHNEVKPYRCKACDSCFSRYDHLKVHQNHCKGKSKFGSDPVARQQSFDCKECGRSFPSDSKLNRHNTMFHTVKLFKCPTVSQTQLSSSKSPPNGFSCAYCTSHFLLFSQLQEHFLNAHRPETVVEPVSSVPLQDHLSNIPNIKEEPVDDTYDDRFSDGANLTCKLTLDGESPKLFSCQECNMSFASKAGLVGHQRVHTSKPPFICKTCKRGFWNKFLLRNHYRKCRRKASEPKATEPEESPLKAKIDFALNDSVDTEVLQADLSSADDSAEEHLETPEENEVQNSSCEEKKTVQYQCSECEMSFTDGLLTCHDPNRPYACKLCNQRFWTRPSLCNHYGEEHPKDIFTCRFCKKIYTVKKSLSRHYKKWHLKEQKDLEYAVQEKSNPAKQSTQASTNDEDNKKKDNVNEDSDSDSA</sequence>
<dbReference type="Pfam" id="PF00096">
    <property type="entry name" value="zf-C2H2"/>
    <property type="match status" value="3"/>
</dbReference>
<dbReference type="PANTHER" id="PTHR24381:SF393">
    <property type="entry name" value="CHROMATIN-LINKED ADAPTOR FOR MSL PROTEINS, ISOFORM B"/>
    <property type="match status" value="1"/>
</dbReference>
<keyword evidence="9" id="KW-0539">Nucleus</keyword>
<keyword evidence="8" id="KW-0804">Transcription</keyword>
<keyword evidence="4 10" id="KW-0863">Zinc-finger</keyword>
<feature type="domain" description="C2H2-type" evidence="12">
    <location>
        <begin position="26"/>
        <end position="53"/>
    </location>
</feature>
<evidence type="ECO:0000256" key="5">
    <source>
        <dbReference type="ARBA" id="ARBA00022833"/>
    </source>
</evidence>
<evidence type="ECO:0000256" key="8">
    <source>
        <dbReference type="ARBA" id="ARBA00023163"/>
    </source>
</evidence>
<dbReference type="PANTHER" id="PTHR24381">
    <property type="entry name" value="ZINC FINGER PROTEIN"/>
    <property type="match status" value="1"/>
</dbReference>
<keyword evidence="6" id="KW-0805">Transcription regulation</keyword>
<evidence type="ECO:0000256" key="10">
    <source>
        <dbReference type="PROSITE-ProRule" id="PRU00042"/>
    </source>
</evidence>
<keyword evidence="14" id="KW-1185">Reference proteome</keyword>